<keyword evidence="1 7" id="KW-0963">Cytoplasm</keyword>
<feature type="region of interest" description="Disordered" evidence="8">
    <location>
        <begin position="626"/>
        <end position="664"/>
    </location>
</feature>
<comment type="catalytic activity">
    <reaction evidence="7">
        <text>N(1)-methylpseudouridine(1191) in yeast 18S rRNA + S-adenosyl-L-methionine = N(1)-methyl-N(3)-[(3S)-3-amino-3-carboxypropyl]pseudouridine(1191) in yeast 18S rRNA + S-methyl-5'-thioadenosine + H(+)</text>
        <dbReference type="Rhea" id="RHEA:63300"/>
        <dbReference type="Rhea" id="RHEA-COMP:13852"/>
        <dbReference type="Rhea" id="RHEA-COMP:16309"/>
        <dbReference type="ChEBI" id="CHEBI:15378"/>
        <dbReference type="ChEBI" id="CHEBI:17509"/>
        <dbReference type="ChEBI" id="CHEBI:59789"/>
        <dbReference type="ChEBI" id="CHEBI:74890"/>
        <dbReference type="ChEBI" id="CHEBI:146234"/>
    </reaction>
</comment>
<feature type="region of interest" description="Disordered" evidence="8">
    <location>
        <begin position="372"/>
        <end position="391"/>
    </location>
</feature>
<evidence type="ECO:0000259" key="9">
    <source>
        <dbReference type="Pfam" id="PF04034"/>
    </source>
</evidence>
<feature type="domain" description="RNase L inhibitor RLI-like possible metal-binding" evidence="10">
    <location>
        <begin position="421"/>
        <end position="455"/>
    </location>
</feature>
<dbReference type="NCBIfam" id="NF002621">
    <property type="entry name" value="PRK02287.1"/>
    <property type="match status" value="1"/>
</dbReference>
<keyword evidence="13" id="KW-1185">Reference proteome</keyword>
<dbReference type="PANTHER" id="PTHR20426">
    <property type="entry name" value="RIBOSOME BIOGENESIS PROTEIN TSR3 HOMOLOG"/>
    <property type="match status" value="1"/>
</dbReference>
<evidence type="ECO:0000256" key="2">
    <source>
        <dbReference type="ARBA" id="ARBA00022517"/>
    </source>
</evidence>
<gene>
    <name evidence="7" type="primary">TSR3</name>
    <name evidence="12" type="ORF">INT47_001731</name>
</gene>
<comment type="similarity">
    <text evidence="7">Belongs to the TDD superfamily. TSR3 family.</text>
</comment>
<evidence type="ECO:0000259" key="10">
    <source>
        <dbReference type="Pfam" id="PF04068"/>
    </source>
</evidence>
<dbReference type="NCBIfam" id="TIGR03317">
    <property type="entry name" value="ygfZ_signature"/>
    <property type="match status" value="1"/>
</dbReference>
<dbReference type="HAMAP" id="MF_01116">
    <property type="entry name" value="TSR3"/>
    <property type="match status" value="1"/>
</dbReference>
<evidence type="ECO:0000313" key="12">
    <source>
        <dbReference type="EMBL" id="KAG2212370.1"/>
    </source>
</evidence>
<dbReference type="GO" id="GO:0005634">
    <property type="term" value="C:nucleus"/>
    <property type="evidence" value="ECO:0007669"/>
    <property type="project" value="UniProtKB-SubCell"/>
</dbReference>
<dbReference type="PANTHER" id="PTHR20426:SF0">
    <property type="entry name" value="18S RRNA AMINOCARBOXYPROPYLTRANSFERASE"/>
    <property type="match status" value="1"/>
</dbReference>
<accession>A0A8H7RL32</accession>
<reference evidence="12" key="1">
    <citation type="submission" date="2020-12" db="EMBL/GenBank/DDBJ databases">
        <title>Metabolic potential, ecology and presence of endohyphal bacteria is reflected in genomic diversity of Mucoromycotina.</title>
        <authorList>
            <person name="Muszewska A."/>
            <person name="Okrasinska A."/>
            <person name="Steczkiewicz K."/>
            <person name="Drgas O."/>
            <person name="Orlowska M."/>
            <person name="Perlinska-Lenart U."/>
            <person name="Aleksandrzak-Piekarczyk T."/>
            <person name="Szatraj K."/>
            <person name="Zielenkiewicz U."/>
            <person name="Pilsyk S."/>
            <person name="Malc E."/>
            <person name="Mieczkowski P."/>
            <person name="Kruszewska J.S."/>
            <person name="Biernat P."/>
            <person name="Pawlowska J."/>
        </authorList>
    </citation>
    <scope>NUCLEOTIDE SEQUENCE</scope>
    <source>
        <strain evidence="12">WA0000017839</strain>
    </source>
</reference>
<feature type="binding site" evidence="7">
    <location>
        <position position="508"/>
    </location>
    <ligand>
        <name>S-adenosyl-L-methionine</name>
        <dbReference type="ChEBI" id="CHEBI:59789"/>
    </ligand>
</feature>
<dbReference type="GO" id="GO:0030490">
    <property type="term" value="P:maturation of SSU-rRNA"/>
    <property type="evidence" value="ECO:0007669"/>
    <property type="project" value="TreeGrafter"/>
</dbReference>
<proteinExistence type="inferred from homology"/>
<comment type="function">
    <text evidence="7">Aminocarboxypropyltransferase that catalyzes the aminocarboxypropyl transfer on pseudouridine at position 1191 (Psi1191) in 18S rRNA. It constitutes the last step in biosynthesis of the hypermodified N1-methyl-N3-(3-amino-3-carboxypropyl) pseudouridine (m1acp3-Psi) conserved in eukaryotic 18S rRNA.</text>
</comment>
<organism evidence="12 13">
    <name type="scientific">Mucor saturninus</name>
    <dbReference type="NCBI Taxonomy" id="64648"/>
    <lineage>
        <taxon>Eukaryota</taxon>
        <taxon>Fungi</taxon>
        <taxon>Fungi incertae sedis</taxon>
        <taxon>Mucoromycota</taxon>
        <taxon>Mucoromycotina</taxon>
        <taxon>Mucoromycetes</taxon>
        <taxon>Mucorales</taxon>
        <taxon>Mucorineae</taxon>
        <taxon>Mucoraceae</taxon>
        <taxon>Mucor</taxon>
    </lineage>
</organism>
<dbReference type="EC" id="2.5.1.157" evidence="7"/>
<protein>
    <recommendedName>
        <fullName evidence="7">18S rRNA aminocarboxypropyltransferase</fullName>
        <ecNumber evidence="7">2.5.1.157</ecNumber>
    </recommendedName>
</protein>
<evidence type="ECO:0000256" key="7">
    <source>
        <dbReference type="HAMAP-Rule" id="MF_03146"/>
    </source>
</evidence>
<dbReference type="InterPro" id="IPR027266">
    <property type="entry name" value="TrmE/GcvT-like"/>
</dbReference>
<dbReference type="Gene3D" id="3.30.1360.120">
    <property type="entry name" value="Probable tRNA modification gtpase trme, domain 1"/>
    <property type="match status" value="1"/>
</dbReference>
<dbReference type="Proteomes" id="UP000603453">
    <property type="component" value="Unassembled WGS sequence"/>
</dbReference>
<feature type="binding site" evidence="7">
    <location>
        <position position="437"/>
    </location>
    <ligand>
        <name>S-adenosyl-L-methionine</name>
        <dbReference type="ChEBI" id="CHEBI:59789"/>
    </ligand>
</feature>
<evidence type="ECO:0000256" key="3">
    <source>
        <dbReference type="ARBA" id="ARBA00022552"/>
    </source>
</evidence>
<dbReference type="InterPro" id="IPR057460">
    <property type="entry name" value="CAF17_C"/>
</dbReference>
<feature type="binding site" evidence="7">
    <location>
        <position position="485"/>
    </location>
    <ligand>
        <name>S-adenosyl-L-methionine</name>
        <dbReference type="ChEBI" id="CHEBI:59789"/>
    </ligand>
</feature>
<dbReference type="Pfam" id="PF04068">
    <property type="entry name" value="Fer4_RLI"/>
    <property type="match status" value="1"/>
</dbReference>
<comment type="caution">
    <text evidence="12">The sequence shown here is derived from an EMBL/GenBank/DDBJ whole genome shotgun (WGS) entry which is preliminary data.</text>
</comment>
<dbReference type="GO" id="GO:0005737">
    <property type="term" value="C:cytoplasm"/>
    <property type="evidence" value="ECO:0007669"/>
    <property type="project" value="UniProtKB-SubCell"/>
</dbReference>
<keyword evidence="6" id="KW-0809">Transit peptide</keyword>
<evidence type="ECO:0000256" key="8">
    <source>
        <dbReference type="SAM" id="MobiDB-lite"/>
    </source>
</evidence>
<keyword evidence="5 7" id="KW-0949">S-adenosyl-L-methionine</keyword>
<feature type="compositionally biased region" description="Acidic residues" evidence="8">
    <location>
        <begin position="628"/>
        <end position="651"/>
    </location>
</feature>
<dbReference type="EMBL" id="JAEPRD010000006">
    <property type="protein sequence ID" value="KAG2212370.1"/>
    <property type="molecule type" value="Genomic_DNA"/>
</dbReference>
<dbReference type="Pfam" id="PF04034">
    <property type="entry name" value="Ribo_biogen_C"/>
    <property type="match status" value="1"/>
</dbReference>
<dbReference type="InterPro" id="IPR017703">
    <property type="entry name" value="YgfZ/GCV_T_CS"/>
</dbReference>
<sequence>MLSITRAVKQPLQKTLCRSFASAPTFQLKEKDPLHEGDHYCQVPNRSLIELDGADTPKFLQGLMTNDMSKISPGGHGFYAAFLTPPGRMLFDTFIYPVNVGENFPHPKYMIDCPSDTKALFMRHIKRYLLRSKIKMRDCSDEYGLWHMWGPALKGEGDPELIQKGQGYTDIGCTDPRIPGFGYRAVVKKDTDIQHIFPKSGQFEQLKEEEYTIRRMLFGLPEGTKDLWPEVSLPLESNFDHMHGVDFRKGCYVGQELTIRTYHTGVVRKRLVPVQIYHKDDPVPTVQSVNRSQTLPSVLLPQTDIKLVQGVSKRGVGKMASGVHNIGLALMRLEHVQNSLVDNDVAFTVPEDDSLRLKPFLPEWWAQEPQGSKVASVKSHGKPHTSSAKGSRFDKYADASFSAPGAEEGQLEEEHKSSIPMPVTMWDFKHCDPKRCSGVKLARTDMLKTLKLSQRFRGIVASPIGEKVVSPADRKIVELYGVGVVDCSWARVDEVPFSKIKGPTDRLLPYLVATNPVNYGKPWKLNCVEALAALFYVTGFPEHGEALLGKFKWGHAFKKVNGGLLSRYAKCKDSAEVLAVQNEYLAQLEEDERIKKEEAEASRGSDIDSEDDDLLFKNNNRDIAFTAFDDEDSEDSEDSEEDSQEETDEEVNTIVDKFGNTQIV</sequence>
<keyword evidence="2 7" id="KW-0690">Ribosome biogenesis</keyword>
<feature type="binding site" evidence="7">
    <location>
        <position position="523"/>
    </location>
    <ligand>
        <name>S-adenosyl-L-methionine</name>
        <dbReference type="ChEBI" id="CHEBI:59789"/>
    </ligand>
</feature>
<dbReference type="Pfam" id="PF25455">
    <property type="entry name" value="Beta-barrel_CAF17_C"/>
    <property type="match status" value="1"/>
</dbReference>
<evidence type="ECO:0000256" key="1">
    <source>
        <dbReference type="ARBA" id="ARBA00022490"/>
    </source>
</evidence>
<dbReference type="InterPro" id="IPR007209">
    <property type="entry name" value="RNaseL-inhib-like_metal-bd_dom"/>
</dbReference>
<dbReference type="OrthoDB" id="191995at2759"/>
<dbReference type="AlphaFoldDB" id="A0A8H7RL32"/>
<dbReference type="InterPro" id="IPR007177">
    <property type="entry name" value="Tsr3_C"/>
</dbReference>
<dbReference type="GO" id="GO:0000455">
    <property type="term" value="P:enzyme-directed rRNA pseudouridine synthesis"/>
    <property type="evidence" value="ECO:0007669"/>
    <property type="project" value="UniProtKB-UniRule"/>
</dbReference>
<comment type="subcellular location">
    <subcellularLocation>
        <location evidence="7">Cytoplasm</location>
    </subcellularLocation>
    <subcellularLocation>
        <location evidence="7">Nucleus</location>
    </subcellularLocation>
</comment>
<dbReference type="GO" id="GO:1904047">
    <property type="term" value="F:S-adenosyl-L-methionine binding"/>
    <property type="evidence" value="ECO:0007669"/>
    <property type="project" value="UniProtKB-UniRule"/>
</dbReference>
<keyword evidence="7" id="KW-0539">Nucleus</keyword>
<evidence type="ECO:0000256" key="4">
    <source>
        <dbReference type="ARBA" id="ARBA00022679"/>
    </source>
</evidence>
<dbReference type="InterPro" id="IPR022968">
    <property type="entry name" value="Tsr3-like"/>
</dbReference>
<evidence type="ECO:0000256" key="5">
    <source>
        <dbReference type="ARBA" id="ARBA00022691"/>
    </source>
</evidence>
<evidence type="ECO:0000259" key="11">
    <source>
        <dbReference type="Pfam" id="PF25455"/>
    </source>
</evidence>
<name>A0A8H7RL32_9FUNG</name>
<dbReference type="GO" id="GO:0106388">
    <property type="term" value="F:rRNA small subunit aminocarboxypropyltransferase activity"/>
    <property type="evidence" value="ECO:0007669"/>
    <property type="project" value="UniProtKB-EC"/>
</dbReference>
<comment type="catalytic activity">
    <reaction evidence="7">
        <text>an N(1)-methylpseudouridine in rRNA + S-adenosyl-L-methionine = N(1)-methyl-N(3)-[(3S)-3-amino-3-carboxypropyl]pseudouridine in rRNA + S-methyl-5'-thioadenosine + H(+)</text>
        <dbReference type="Rhea" id="RHEA:63296"/>
        <dbReference type="Rhea" id="RHEA-COMP:11634"/>
        <dbReference type="Rhea" id="RHEA-COMP:16310"/>
        <dbReference type="ChEBI" id="CHEBI:15378"/>
        <dbReference type="ChEBI" id="CHEBI:17509"/>
        <dbReference type="ChEBI" id="CHEBI:59789"/>
        <dbReference type="ChEBI" id="CHEBI:74890"/>
        <dbReference type="ChEBI" id="CHEBI:146234"/>
        <dbReference type="EC" id="2.5.1.157"/>
    </reaction>
</comment>
<keyword evidence="3 7" id="KW-0698">rRNA processing</keyword>
<evidence type="ECO:0000313" key="13">
    <source>
        <dbReference type="Proteomes" id="UP000603453"/>
    </source>
</evidence>
<keyword evidence="4 7" id="KW-0808">Transferase</keyword>
<dbReference type="SUPFAM" id="SSF103025">
    <property type="entry name" value="Folate-binding domain"/>
    <property type="match status" value="1"/>
</dbReference>
<evidence type="ECO:0000256" key="6">
    <source>
        <dbReference type="ARBA" id="ARBA00022946"/>
    </source>
</evidence>
<feature type="domain" description="CAF17 C-terminal" evidence="11">
    <location>
        <begin position="268"/>
        <end position="366"/>
    </location>
</feature>
<feature type="domain" description="16S/18S rRNA aminocarboxypropyltransferase Tsr3 C-terminal" evidence="9">
    <location>
        <begin position="459"/>
        <end position="585"/>
    </location>
</feature>